<sequence>MDRNEPVERQDVRVPVFFPLMWRVAEDPYSIAMEIEHHRTCDRFSTPPTAFTDLPTDLRELTEFKEMSPHIYTMWMSLERKIDRVISLVDKKTYNDPEMKKGVCTNLSAGGASIRVTNELNVGDMLQVRMSPPTFPPMLVEVVAEVKTCNKVEERDGEWLASTSFTKINHSDREDLVMYIFKRQREILRVQSE</sequence>
<dbReference type="Gene3D" id="2.40.10.220">
    <property type="entry name" value="predicted glycosyltransferase like domains"/>
    <property type="match status" value="1"/>
</dbReference>
<dbReference type="GO" id="GO:0035438">
    <property type="term" value="F:cyclic-di-GMP binding"/>
    <property type="evidence" value="ECO:0007669"/>
    <property type="project" value="InterPro"/>
</dbReference>
<evidence type="ECO:0000313" key="2">
    <source>
        <dbReference type="EMBL" id="VAX15124.1"/>
    </source>
</evidence>
<dbReference type="InterPro" id="IPR009875">
    <property type="entry name" value="PilZ_domain"/>
</dbReference>
<proteinExistence type="predicted"/>
<dbReference type="EMBL" id="UOGC01000003">
    <property type="protein sequence ID" value="VAX15124.1"/>
    <property type="molecule type" value="Genomic_DNA"/>
</dbReference>
<gene>
    <name evidence="2" type="ORF">MNBD_NITROSPINAE01-1486</name>
</gene>
<reference evidence="2" key="1">
    <citation type="submission" date="2018-06" db="EMBL/GenBank/DDBJ databases">
        <authorList>
            <person name="Zhirakovskaya E."/>
        </authorList>
    </citation>
    <scope>NUCLEOTIDE SEQUENCE</scope>
</reference>
<organism evidence="2">
    <name type="scientific">hydrothermal vent metagenome</name>
    <dbReference type="NCBI Taxonomy" id="652676"/>
    <lineage>
        <taxon>unclassified sequences</taxon>
        <taxon>metagenomes</taxon>
        <taxon>ecological metagenomes</taxon>
    </lineage>
</organism>
<dbReference type="Pfam" id="PF07238">
    <property type="entry name" value="PilZ"/>
    <property type="match status" value="1"/>
</dbReference>
<accession>A0A3B1BTE8</accession>
<name>A0A3B1BTE8_9ZZZZ</name>
<dbReference type="AlphaFoldDB" id="A0A3B1BTE8"/>
<protein>
    <recommendedName>
        <fullName evidence="1">PilZ domain-containing protein</fullName>
    </recommendedName>
</protein>
<feature type="domain" description="PilZ" evidence="1">
    <location>
        <begin position="83"/>
        <end position="181"/>
    </location>
</feature>
<evidence type="ECO:0000259" key="1">
    <source>
        <dbReference type="Pfam" id="PF07238"/>
    </source>
</evidence>